<organism evidence="2 3">
    <name type="scientific">Brevibacillus reuszeri</name>
    <dbReference type="NCBI Taxonomy" id="54915"/>
    <lineage>
        <taxon>Bacteria</taxon>
        <taxon>Bacillati</taxon>
        <taxon>Bacillota</taxon>
        <taxon>Bacilli</taxon>
        <taxon>Bacillales</taxon>
        <taxon>Paenibacillaceae</taxon>
        <taxon>Brevibacillus</taxon>
    </lineage>
</organism>
<dbReference type="Proteomes" id="UP000036834">
    <property type="component" value="Unassembled WGS sequence"/>
</dbReference>
<evidence type="ECO:0000313" key="1">
    <source>
        <dbReference type="EMBL" id="GED72925.1"/>
    </source>
</evidence>
<dbReference type="InterPro" id="IPR027417">
    <property type="entry name" value="P-loop_NTPase"/>
</dbReference>
<dbReference type="PATRIC" id="fig|54915.3.peg.233"/>
<keyword evidence="4" id="KW-1185">Reference proteome</keyword>
<name>A0A0K9YTX9_9BACL</name>
<proteinExistence type="predicted"/>
<evidence type="ECO:0000313" key="3">
    <source>
        <dbReference type="Proteomes" id="UP000036834"/>
    </source>
</evidence>
<dbReference type="Proteomes" id="UP000319578">
    <property type="component" value="Unassembled WGS sequence"/>
</dbReference>
<reference evidence="3" key="1">
    <citation type="submission" date="2015-07" db="EMBL/GenBank/DDBJ databases">
        <title>Genome sequencing project for genomic taxonomy and phylogenomics of Bacillus-like bacteria.</title>
        <authorList>
            <person name="Liu B."/>
            <person name="Wang J."/>
            <person name="Zhu Y."/>
            <person name="Liu G."/>
            <person name="Chen Q."/>
            <person name="Chen Z."/>
            <person name="Lan J."/>
            <person name="Che J."/>
            <person name="Ge C."/>
            <person name="Shi H."/>
            <person name="Pan Z."/>
            <person name="Liu X."/>
        </authorList>
    </citation>
    <scope>NUCLEOTIDE SEQUENCE [LARGE SCALE GENOMIC DNA]</scope>
    <source>
        <strain evidence="3">DSM 9887</strain>
    </source>
</reference>
<dbReference type="AlphaFoldDB" id="A0A0K9YTX9"/>
<dbReference type="RefSeq" id="WP_049739111.1">
    <property type="nucleotide sequence ID" value="NZ_BJON01000037.1"/>
</dbReference>
<dbReference type="SUPFAM" id="SSF52540">
    <property type="entry name" value="P-loop containing nucleoside triphosphate hydrolases"/>
    <property type="match status" value="1"/>
</dbReference>
<dbReference type="STRING" id="54915.ADS79_14330"/>
<evidence type="ECO:0000313" key="4">
    <source>
        <dbReference type="Proteomes" id="UP000319578"/>
    </source>
</evidence>
<protein>
    <submittedName>
        <fullName evidence="2">Uncharacterized protein</fullName>
    </submittedName>
</protein>
<comment type="caution">
    <text evidence="2">The sequence shown here is derived from an EMBL/GenBank/DDBJ whole genome shotgun (WGS) entry which is preliminary data.</text>
</comment>
<gene>
    <name evidence="2" type="ORF">ADS79_14330</name>
    <name evidence="1" type="ORF">BRE01_66270</name>
</gene>
<dbReference type="EMBL" id="BJON01000037">
    <property type="protein sequence ID" value="GED72925.1"/>
    <property type="molecule type" value="Genomic_DNA"/>
</dbReference>
<reference evidence="1 4" key="3">
    <citation type="submission" date="2019-06" db="EMBL/GenBank/DDBJ databases">
        <title>Whole genome shotgun sequence of Brevibacillus reuszeri NBRC 15719.</title>
        <authorList>
            <person name="Hosoyama A."/>
            <person name="Uohara A."/>
            <person name="Ohji S."/>
            <person name="Ichikawa N."/>
        </authorList>
    </citation>
    <scope>NUCLEOTIDE SEQUENCE [LARGE SCALE GENOMIC DNA]</scope>
    <source>
        <strain evidence="1 4">NBRC 15719</strain>
    </source>
</reference>
<sequence>MKILVCYPMKSLVKTYMPPSSEALVAESPEDFQRLVHIYQPDSAVVFSEMFTTPAWVWLPAVRSSLSKQVPLIIVPLYRDESIIKQVIEELMLEGIYLLSAQLSQEEIRSRIGTILGFIGESSGYTEGEREGLVYSLMSYGAAGITTFCINYPILLAKQYPDKSIVVLDMNRMKPDLTRFFKLHHNQLALFRPDFLDIHTAANRKWRSVCKQSKHRPNLYYAHAASLWKSWEITNLIAAFRKQFDYVYIDWGYCFPETEAMQRLLYTADRNLLFVRADPFSIESSREWIRSWREKGVQCEVLLSHLDQGQPYRIGEDIAIYGVVPRISESRLMESQRSNSILVEEFFPPKVYISSLKEIAKAEYGVRKAVSS</sequence>
<dbReference type="OrthoDB" id="2461717at2"/>
<evidence type="ECO:0000313" key="2">
    <source>
        <dbReference type="EMBL" id="KNB72136.1"/>
    </source>
</evidence>
<reference evidence="2" key="2">
    <citation type="submission" date="2015-07" db="EMBL/GenBank/DDBJ databases">
        <title>MeaNS - Measles Nucleotide Surveillance Program.</title>
        <authorList>
            <person name="Tran T."/>
            <person name="Druce J."/>
        </authorList>
    </citation>
    <scope>NUCLEOTIDE SEQUENCE</scope>
    <source>
        <strain evidence="2">DSM 9887</strain>
    </source>
</reference>
<accession>A0A0K9YTX9</accession>
<dbReference type="EMBL" id="LGIQ01000008">
    <property type="protein sequence ID" value="KNB72136.1"/>
    <property type="molecule type" value="Genomic_DNA"/>
</dbReference>
<dbReference type="Gene3D" id="3.40.50.300">
    <property type="entry name" value="P-loop containing nucleotide triphosphate hydrolases"/>
    <property type="match status" value="1"/>
</dbReference>